<dbReference type="Gene3D" id="3.40.1280.10">
    <property type="match status" value="1"/>
</dbReference>
<dbReference type="Proteomes" id="UP001059252">
    <property type="component" value="Chromosome"/>
</dbReference>
<dbReference type="SUPFAM" id="SSF55315">
    <property type="entry name" value="L30e-like"/>
    <property type="match status" value="1"/>
</dbReference>
<dbReference type="Pfam" id="PF08032">
    <property type="entry name" value="SpoU_sub_bind"/>
    <property type="match status" value="1"/>
</dbReference>
<organism evidence="5 6">
    <name type="scientific">Mycoplasma iguanae</name>
    <dbReference type="NCBI Taxonomy" id="292461"/>
    <lineage>
        <taxon>Bacteria</taxon>
        <taxon>Bacillati</taxon>
        <taxon>Mycoplasmatota</taxon>
        <taxon>Mollicutes</taxon>
        <taxon>Mycoplasmataceae</taxon>
        <taxon>Mycoplasma</taxon>
    </lineage>
</organism>
<protein>
    <submittedName>
        <fullName evidence="5">23S rRNA (Guanosine(2251)-2'-O)-methyltransferase RlmB</fullName>
    </submittedName>
</protein>
<name>A0ABY5R7N5_9MOLU</name>
<keyword evidence="3" id="KW-0808">Transferase</keyword>
<feature type="domain" description="RNA 2-O ribose methyltransferase substrate binding" evidence="4">
    <location>
        <begin position="4"/>
        <end position="69"/>
    </location>
</feature>
<gene>
    <name evidence="5" type="primary">rlmB</name>
    <name evidence="5" type="ORF">NV226_01875</name>
</gene>
<dbReference type="InterPro" id="IPR029064">
    <property type="entry name" value="Ribosomal_eL30-like_sf"/>
</dbReference>
<dbReference type="InterPro" id="IPR004441">
    <property type="entry name" value="rRNA_MeTrfase_TrmH"/>
</dbReference>
<evidence type="ECO:0000313" key="5">
    <source>
        <dbReference type="EMBL" id="UVD81463.1"/>
    </source>
</evidence>
<evidence type="ECO:0000256" key="1">
    <source>
        <dbReference type="ARBA" id="ARBA00007228"/>
    </source>
</evidence>
<dbReference type="SMART" id="SM00967">
    <property type="entry name" value="SpoU_sub_bind"/>
    <property type="match status" value="1"/>
</dbReference>
<dbReference type="RefSeq" id="WP_258210637.1">
    <property type="nucleotide sequence ID" value="NZ_CP102734.1"/>
</dbReference>
<dbReference type="EMBL" id="CP102734">
    <property type="protein sequence ID" value="UVD81463.1"/>
    <property type="molecule type" value="Genomic_DNA"/>
</dbReference>
<dbReference type="NCBIfam" id="TIGR00186">
    <property type="entry name" value="rRNA_methyl_3"/>
    <property type="match status" value="1"/>
</dbReference>
<keyword evidence="2" id="KW-0489">Methyltransferase</keyword>
<dbReference type="PANTHER" id="PTHR46429:SF1">
    <property type="entry name" value="23S RRNA (GUANOSINE-2'-O-)-METHYLTRANSFERASE RLMB"/>
    <property type="match status" value="1"/>
</dbReference>
<comment type="similarity">
    <text evidence="1">Belongs to the class IV-like SAM-binding methyltransferase superfamily. RNA methyltransferase TrmH family.</text>
</comment>
<evidence type="ECO:0000313" key="6">
    <source>
        <dbReference type="Proteomes" id="UP001059252"/>
    </source>
</evidence>
<reference evidence="5" key="1">
    <citation type="submission" date="2022-08" db="EMBL/GenBank/DDBJ databases">
        <title>Complete genome of Mycoplasma iguanae type strain 2327.</title>
        <authorList>
            <person name="Spergser J."/>
        </authorList>
    </citation>
    <scope>NUCLEOTIDE SEQUENCE</scope>
    <source>
        <strain evidence="5">2327</strain>
    </source>
</reference>
<evidence type="ECO:0000256" key="2">
    <source>
        <dbReference type="ARBA" id="ARBA00022603"/>
    </source>
</evidence>
<proteinExistence type="inferred from homology"/>
<dbReference type="CDD" id="cd18103">
    <property type="entry name" value="SpoU-like_RlmB"/>
    <property type="match status" value="1"/>
</dbReference>
<dbReference type="PANTHER" id="PTHR46429">
    <property type="entry name" value="23S RRNA (GUANOSINE-2'-O-)-METHYLTRANSFERASE RLMB"/>
    <property type="match status" value="1"/>
</dbReference>
<dbReference type="InterPro" id="IPR029028">
    <property type="entry name" value="Alpha/beta_knot_MTases"/>
</dbReference>
<sequence length="224" mass="25160">MIRLICGKNSVLDAIKNKYPIKTLYLIKQPSFSLPHTIKLLILPKEQLDLMTSENHQGFIAEIDDIKYYDLNIIKKELPQKILILDHITDPHNFGAILRTANASGLTYIIFPKERSVTINDTVLKVSSGGFINLKFIKVNSLVASIEKLKKWNFWIYVTNLSAKASDINKINFNYPLALVLGSEKNGVSKSILKMSDQDVYIPLKGTVQSLNVSVAAGIILFKI</sequence>
<dbReference type="InterPro" id="IPR013123">
    <property type="entry name" value="SpoU_subst-bd"/>
</dbReference>
<accession>A0ABY5R7N5</accession>
<evidence type="ECO:0000256" key="3">
    <source>
        <dbReference type="ARBA" id="ARBA00022679"/>
    </source>
</evidence>
<dbReference type="InterPro" id="IPR029026">
    <property type="entry name" value="tRNA_m1G_MTases_N"/>
</dbReference>
<keyword evidence="6" id="KW-1185">Reference proteome</keyword>
<dbReference type="InterPro" id="IPR001537">
    <property type="entry name" value="SpoU_MeTrfase"/>
</dbReference>
<dbReference type="SUPFAM" id="SSF75217">
    <property type="entry name" value="alpha/beta knot"/>
    <property type="match status" value="1"/>
</dbReference>
<evidence type="ECO:0000259" key="4">
    <source>
        <dbReference type="SMART" id="SM00967"/>
    </source>
</evidence>
<dbReference type="Pfam" id="PF00588">
    <property type="entry name" value="SpoU_methylase"/>
    <property type="match status" value="1"/>
</dbReference>